<evidence type="ECO:0000256" key="1">
    <source>
        <dbReference type="SAM" id="MobiDB-lite"/>
    </source>
</evidence>
<accession>A0A9Q3HPZ3</accession>
<reference evidence="2" key="1">
    <citation type="submission" date="2021-03" db="EMBL/GenBank/DDBJ databases">
        <title>Draft genome sequence of rust myrtle Austropuccinia psidii MF-1, a brazilian biotype.</title>
        <authorList>
            <person name="Quecine M.C."/>
            <person name="Pachon D.M.R."/>
            <person name="Bonatelli M.L."/>
            <person name="Correr F.H."/>
            <person name="Franceschini L.M."/>
            <person name="Leite T.F."/>
            <person name="Margarido G.R.A."/>
            <person name="Almeida C.A."/>
            <person name="Ferrarezi J.A."/>
            <person name="Labate C.A."/>
        </authorList>
    </citation>
    <scope>NUCLEOTIDE SEQUENCE</scope>
    <source>
        <strain evidence="2">MF-1</strain>
    </source>
</reference>
<feature type="region of interest" description="Disordered" evidence="1">
    <location>
        <begin position="51"/>
        <end position="85"/>
    </location>
</feature>
<proteinExistence type="predicted"/>
<gene>
    <name evidence="2" type="ORF">O181_049350</name>
</gene>
<feature type="compositionally biased region" description="Polar residues" evidence="1">
    <location>
        <begin position="74"/>
        <end position="84"/>
    </location>
</feature>
<keyword evidence="3" id="KW-1185">Reference proteome</keyword>
<sequence>MEPLKPQQIWAEGVSNDPHGPLITAYSPQTVGPQNCPRAKKGQKCPEAINFKNNHKKGQDPSLMVGPKGPKINSLGNSQDNGNKTPLEAFLKEFQSTQEGPNIKLAHSQ</sequence>
<comment type="caution">
    <text evidence="2">The sequence shown here is derived from an EMBL/GenBank/DDBJ whole genome shotgun (WGS) entry which is preliminary data.</text>
</comment>
<evidence type="ECO:0000313" key="2">
    <source>
        <dbReference type="EMBL" id="MBW0509635.1"/>
    </source>
</evidence>
<name>A0A9Q3HPZ3_9BASI</name>
<dbReference type="Proteomes" id="UP000765509">
    <property type="component" value="Unassembled WGS sequence"/>
</dbReference>
<dbReference type="AlphaFoldDB" id="A0A9Q3HPZ3"/>
<protein>
    <submittedName>
        <fullName evidence="2">Uncharacterized protein</fullName>
    </submittedName>
</protein>
<dbReference type="EMBL" id="AVOT02021053">
    <property type="protein sequence ID" value="MBW0509635.1"/>
    <property type="molecule type" value="Genomic_DNA"/>
</dbReference>
<organism evidence="2 3">
    <name type="scientific">Austropuccinia psidii MF-1</name>
    <dbReference type="NCBI Taxonomy" id="1389203"/>
    <lineage>
        <taxon>Eukaryota</taxon>
        <taxon>Fungi</taxon>
        <taxon>Dikarya</taxon>
        <taxon>Basidiomycota</taxon>
        <taxon>Pucciniomycotina</taxon>
        <taxon>Pucciniomycetes</taxon>
        <taxon>Pucciniales</taxon>
        <taxon>Sphaerophragmiaceae</taxon>
        <taxon>Austropuccinia</taxon>
    </lineage>
</organism>
<evidence type="ECO:0000313" key="3">
    <source>
        <dbReference type="Proteomes" id="UP000765509"/>
    </source>
</evidence>
<feature type="region of interest" description="Disordered" evidence="1">
    <location>
        <begin position="1"/>
        <end position="22"/>
    </location>
</feature>